<organism evidence="1 2">
    <name type="scientific">Bifidobacterium panos</name>
    <dbReference type="NCBI Taxonomy" id="2675321"/>
    <lineage>
        <taxon>Bacteria</taxon>
        <taxon>Bacillati</taxon>
        <taxon>Actinomycetota</taxon>
        <taxon>Actinomycetes</taxon>
        <taxon>Bifidobacteriales</taxon>
        <taxon>Bifidobacteriaceae</taxon>
        <taxon>Bifidobacterium</taxon>
    </lineage>
</organism>
<evidence type="ECO:0000313" key="1">
    <source>
        <dbReference type="EMBL" id="NMN02279.1"/>
    </source>
</evidence>
<dbReference type="Gene3D" id="1.20.1260.10">
    <property type="match status" value="1"/>
</dbReference>
<protein>
    <submittedName>
        <fullName evidence="1">Uncharacterized protein</fullName>
    </submittedName>
</protein>
<comment type="caution">
    <text evidence="1">The sequence shown here is derived from an EMBL/GenBank/DDBJ whole genome shotgun (WGS) entry which is preliminary data.</text>
</comment>
<evidence type="ECO:0000313" key="2">
    <source>
        <dbReference type="Proteomes" id="UP000553756"/>
    </source>
</evidence>
<dbReference type="Proteomes" id="UP000553756">
    <property type="component" value="Unassembled WGS sequence"/>
</dbReference>
<keyword evidence="2" id="KW-1185">Reference proteome</keyword>
<dbReference type="EMBL" id="JAAIIJ010000018">
    <property type="protein sequence ID" value="NMN02279.1"/>
    <property type="molecule type" value="Genomic_DNA"/>
</dbReference>
<reference evidence="1 2" key="1">
    <citation type="submission" date="2020-02" db="EMBL/GenBank/DDBJ databases">
        <title>Characterization of phylogenetic diversity of novel bifidobacterial species isolated in Czech ZOOs.</title>
        <authorList>
            <person name="Lugli G.A."/>
            <person name="Vera N.B."/>
            <person name="Ventura M."/>
        </authorList>
    </citation>
    <scope>NUCLEOTIDE SEQUENCE [LARGE SCALE GENOMIC DNA]</scope>
    <source>
        <strain evidence="1 2">DSM 109963</strain>
    </source>
</reference>
<dbReference type="InterPro" id="IPR012347">
    <property type="entry name" value="Ferritin-like"/>
</dbReference>
<gene>
    <name evidence="1" type="ORF">G1C94_0901</name>
</gene>
<proteinExistence type="predicted"/>
<sequence length="243" mass="25797">MPQLEAQVDEAARAGTCESSYQSATSSSDTYRSGGPLIIRYLAARAAAESWTSVAVSCPTRLTEGIVHAAQASYASERLAGRLGLEAGAPETVDFSEVAQINMDASALSSIVLAEDRAGFCMEVLAARETPNATLSIADNHKTVAQRLFSLSGADSDPRQKVYAVDQLLAHPDAIDDPATGLTAPIAAAVEMNCARSWLDALAQTETLSRPSKEWMASAAVSRLWRAFDFGYPSLDAALLRLQ</sequence>
<name>A0ABX1T0C6_9BIFI</name>
<accession>A0ABX1T0C6</accession>